<dbReference type="KEGG" id="eaj:Q3M24_15880"/>
<reference evidence="1" key="2">
    <citation type="submission" date="2024-06" db="EMBL/GenBank/DDBJ databases">
        <authorList>
            <person name="Plum-Jensen L.E."/>
            <person name="Schramm A."/>
            <person name="Marshall I.P.G."/>
        </authorList>
    </citation>
    <scope>NUCLEOTIDE SEQUENCE</scope>
    <source>
        <strain evidence="1">Rat1</strain>
    </source>
</reference>
<evidence type="ECO:0000313" key="1">
    <source>
        <dbReference type="EMBL" id="XCN71778.1"/>
    </source>
</evidence>
<name>A0AAU8LR52_9BACT</name>
<gene>
    <name evidence="1" type="ORF">Q3M24_15880</name>
</gene>
<organism evidence="1">
    <name type="scientific">Candidatus Electrothrix aestuarii</name>
    <dbReference type="NCBI Taxonomy" id="3062594"/>
    <lineage>
        <taxon>Bacteria</taxon>
        <taxon>Pseudomonadati</taxon>
        <taxon>Thermodesulfobacteriota</taxon>
        <taxon>Desulfobulbia</taxon>
        <taxon>Desulfobulbales</taxon>
        <taxon>Desulfobulbaceae</taxon>
        <taxon>Candidatus Electrothrix</taxon>
    </lineage>
</organism>
<dbReference type="EMBL" id="CP159373">
    <property type="protein sequence ID" value="XCN71778.1"/>
    <property type="molecule type" value="Genomic_DNA"/>
</dbReference>
<proteinExistence type="predicted"/>
<protein>
    <submittedName>
        <fullName evidence="1">Uncharacterized protein</fullName>
    </submittedName>
</protein>
<reference evidence="1" key="1">
    <citation type="journal article" date="2024" name="Syst. Appl. Microbiol.">
        <title>First single-strain enrichments of Electrothrix cable bacteria, description of E. aestuarii sp. nov. and E. rattekaaiensis sp. nov., and proposal of a cable bacteria taxonomy following the rules of the SeqCode.</title>
        <authorList>
            <person name="Plum-Jensen L.E."/>
            <person name="Schramm A."/>
            <person name="Marshall I.P.G."/>
        </authorList>
    </citation>
    <scope>NUCLEOTIDE SEQUENCE</scope>
    <source>
        <strain evidence="1">Rat1</strain>
    </source>
</reference>
<dbReference type="AlphaFoldDB" id="A0AAU8LR52"/>
<accession>A0AAU8LR52</accession>
<sequence length="174" mass="19309">MGHRANFVIIREGMAKAYEDQYAALGSTYQFAEGPDGALSAAEQATPTNELLEWAFAEAGYLIDYDKHIAIVFGYPDPVDMDLGFAEEGEGAVVIDPQELRDLIANEKSLEKALEQGPFEFLKAISGKWKGWELRWDERGVDAFAGYLKFRDIVEIKTAPASARVVNPPFFLIA</sequence>